<feature type="compositionally biased region" description="Acidic residues" evidence="6">
    <location>
        <begin position="607"/>
        <end position="618"/>
    </location>
</feature>
<dbReference type="FunFam" id="2.40.160.120:FF:000007">
    <property type="entry name" value="Oxysterol binding protein"/>
    <property type="match status" value="1"/>
</dbReference>
<dbReference type="InterPro" id="IPR018494">
    <property type="entry name" value="Oxysterol-bd_CS"/>
</dbReference>
<sequence>MPHLPIVSKHRRTSLTSASYPAPRSYRTFRRCSRSRGSSVDETRRNDGNDEVSKEDETVMDSEQGNMLSHIISQLRPGADLSRVTLPTFILEPRSMLERITNFMAHPETLLPIPTIEDPVQRFVAVTKFYLSGWHIKPPGVKKPLNPILGEIYTGYWDYPDGTKGYYIAEQTSHHPPKSSYFFMAPEHNIRIDGTLKPRSKFLGNSAASMMEGIAVLRLLNTGERFFVTQPNMYARGILFGTMKYELGDHAYIRCPETGLTADLEFKTKGYFSGTYNAIGGYIKDSNGKNLFELSGQWNEEMYIKDLTTGKKELLFDAAHTKHTPPMTRPMEEQDERESQKLWYDVTEAVKRRDQDVATDAKAKIEDMQRQEAAKRNSENIDWHPQLFRRVHGGHGGSEEGEEDLDWIINTKVDGKNPEEVVKQILRIHAILPGQKPDRQFEIPSRSHHVHPTQKKGSVPPTERASSGQTSQHTEQGQTGQLAQTMGQMQIEQSTQPASQTEPVQPEPASMQSQPAVDPQYQQQSVGLPSNFDGTATHAPLSKHSSLNDPSNPPTVPLEKPKSLPQIVSTENREKISQELPKSKLLHSNPEPEPRRDDLLQRTDSETHEDDEFHDAQS</sequence>
<accession>A0A6A5KMH8</accession>
<reference evidence="7" key="1">
    <citation type="submission" date="2020-01" db="EMBL/GenBank/DDBJ databases">
        <authorList>
            <consortium name="DOE Joint Genome Institute"/>
            <person name="Haridas S."/>
            <person name="Albert R."/>
            <person name="Binder M."/>
            <person name="Bloem J."/>
            <person name="Labutti K."/>
            <person name="Salamov A."/>
            <person name="Andreopoulos B."/>
            <person name="Baker S.E."/>
            <person name="Barry K."/>
            <person name="Bills G."/>
            <person name="Bluhm B.H."/>
            <person name="Cannon C."/>
            <person name="Castanera R."/>
            <person name="Culley D.E."/>
            <person name="Daum C."/>
            <person name="Ezra D."/>
            <person name="Gonzalez J.B."/>
            <person name="Henrissat B."/>
            <person name="Kuo A."/>
            <person name="Liang C."/>
            <person name="Lipzen A."/>
            <person name="Lutzoni F."/>
            <person name="Magnuson J."/>
            <person name="Mondo S."/>
            <person name="Nolan M."/>
            <person name="Ohm R."/>
            <person name="Pangilinan J."/>
            <person name="Park H.-J."/>
            <person name="Ramirez L."/>
            <person name="Alfaro M."/>
            <person name="Sun H."/>
            <person name="Tritt A."/>
            <person name="Yoshinaga Y."/>
            <person name="Zwiers L.-H."/>
            <person name="Turgeon B.G."/>
            <person name="Goodwin S.B."/>
            <person name="Spatafora J.W."/>
            <person name="Crous P.W."/>
            <person name="Grigoriev I.V."/>
        </authorList>
    </citation>
    <scope>NUCLEOTIDE SEQUENCE</scope>
    <source>
        <strain evidence="7">P77</strain>
    </source>
</reference>
<dbReference type="PANTHER" id="PTHR10972:SF102">
    <property type="entry name" value="OXYSTEROL-BINDING PROTEIN"/>
    <property type="match status" value="1"/>
</dbReference>
<feature type="compositionally biased region" description="Polar residues" evidence="6">
    <location>
        <begin position="510"/>
        <end position="534"/>
    </location>
</feature>
<keyword evidence="2" id="KW-0813">Transport</keyword>
<dbReference type="GO" id="GO:0005829">
    <property type="term" value="C:cytosol"/>
    <property type="evidence" value="ECO:0007669"/>
    <property type="project" value="TreeGrafter"/>
</dbReference>
<feature type="compositionally biased region" description="Polar residues" evidence="6">
    <location>
        <begin position="464"/>
        <end position="503"/>
    </location>
</feature>
<evidence type="ECO:0000313" key="8">
    <source>
        <dbReference type="Proteomes" id="UP000800040"/>
    </source>
</evidence>
<feature type="compositionally biased region" description="Basic and acidic residues" evidence="6">
    <location>
        <begin position="39"/>
        <end position="57"/>
    </location>
</feature>
<dbReference type="GO" id="GO:0032541">
    <property type="term" value="C:cortical endoplasmic reticulum"/>
    <property type="evidence" value="ECO:0007669"/>
    <property type="project" value="TreeGrafter"/>
</dbReference>
<gene>
    <name evidence="7" type="ORF">BDW02DRAFT_637406</name>
</gene>
<feature type="region of interest" description="Disordered" evidence="6">
    <location>
        <begin position="437"/>
        <end position="618"/>
    </location>
</feature>
<protein>
    <recommendedName>
        <fullName evidence="9">Oxysterol-binding protein</fullName>
    </recommendedName>
</protein>
<dbReference type="PROSITE" id="PS01013">
    <property type="entry name" value="OSBP"/>
    <property type="match status" value="1"/>
</dbReference>
<evidence type="ECO:0000256" key="2">
    <source>
        <dbReference type="ARBA" id="ARBA00022448"/>
    </source>
</evidence>
<keyword evidence="3" id="KW-0445">Lipid transport</keyword>
<name>A0A6A5KMH8_9PLEO</name>
<evidence type="ECO:0000256" key="6">
    <source>
        <dbReference type="SAM" id="MobiDB-lite"/>
    </source>
</evidence>
<evidence type="ECO:0000256" key="3">
    <source>
        <dbReference type="ARBA" id="ARBA00023055"/>
    </source>
</evidence>
<feature type="region of interest" description="Disordered" evidence="6">
    <location>
        <begin position="1"/>
        <end position="61"/>
    </location>
</feature>
<dbReference type="InterPro" id="IPR000648">
    <property type="entry name" value="Oxysterol-bd"/>
</dbReference>
<proteinExistence type="inferred from homology"/>
<dbReference type="InterPro" id="IPR037239">
    <property type="entry name" value="OSBP_sf"/>
</dbReference>
<dbReference type="Proteomes" id="UP000800040">
    <property type="component" value="Unassembled WGS sequence"/>
</dbReference>
<dbReference type="Gene3D" id="2.40.160.120">
    <property type="match status" value="1"/>
</dbReference>
<evidence type="ECO:0000256" key="4">
    <source>
        <dbReference type="ARBA" id="ARBA00023121"/>
    </source>
</evidence>
<dbReference type="AlphaFoldDB" id="A0A6A5KMH8"/>
<dbReference type="OrthoDB" id="14833at2759"/>
<comment type="similarity">
    <text evidence="1 5">Belongs to the OSBP family.</text>
</comment>
<keyword evidence="8" id="KW-1185">Reference proteome</keyword>
<dbReference type="PANTHER" id="PTHR10972">
    <property type="entry name" value="OXYSTEROL-BINDING PROTEIN-RELATED"/>
    <property type="match status" value="1"/>
</dbReference>
<dbReference type="Gene3D" id="1.10.287.2720">
    <property type="match status" value="1"/>
</dbReference>
<dbReference type="EMBL" id="ML975265">
    <property type="protein sequence ID" value="KAF1837107.1"/>
    <property type="molecule type" value="Genomic_DNA"/>
</dbReference>
<evidence type="ECO:0000313" key="7">
    <source>
        <dbReference type="EMBL" id="KAF1837107.1"/>
    </source>
</evidence>
<dbReference type="Pfam" id="PF01237">
    <property type="entry name" value="Oxysterol_BP"/>
    <property type="match status" value="1"/>
</dbReference>
<evidence type="ECO:0008006" key="9">
    <source>
        <dbReference type="Google" id="ProtNLM"/>
    </source>
</evidence>
<feature type="compositionally biased region" description="Basic and acidic residues" evidence="6">
    <location>
        <begin position="590"/>
        <end position="606"/>
    </location>
</feature>
<dbReference type="Gene3D" id="3.30.70.3490">
    <property type="match status" value="1"/>
</dbReference>
<dbReference type="GO" id="GO:0016020">
    <property type="term" value="C:membrane"/>
    <property type="evidence" value="ECO:0007669"/>
    <property type="project" value="TreeGrafter"/>
</dbReference>
<evidence type="ECO:0000256" key="1">
    <source>
        <dbReference type="ARBA" id="ARBA00008842"/>
    </source>
</evidence>
<organism evidence="7 8">
    <name type="scientific">Decorospora gaudefroyi</name>
    <dbReference type="NCBI Taxonomy" id="184978"/>
    <lineage>
        <taxon>Eukaryota</taxon>
        <taxon>Fungi</taxon>
        <taxon>Dikarya</taxon>
        <taxon>Ascomycota</taxon>
        <taxon>Pezizomycotina</taxon>
        <taxon>Dothideomycetes</taxon>
        <taxon>Pleosporomycetidae</taxon>
        <taxon>Pleosporales</taxon>
        <taxon>Pleosporineae</taxon>
        <taxon>Pleosporaceae</taxon>
        <taxon>Decorospora</taxon>
    </lineage>
</organism>
<dbReference type="FunFam" id="1.10.287.2720:FF:000001">
    <property type="entry name" value="Oxysterol-binding OBPalpha"/>
    <property type="match status" value="1"/>
</dbReference>
<dbReference type="GO" id="GO:0006869">
    <property type="term" value="P:lipid transport"/>
    <property type="evidence" value="ECO:0007669"/>
    <property type="project" value="UniProtKB-KW"/>
</dbReference>
<dbReference type="SUPFAM" id="SSF144000">
    <property type="entry name" value="Oxysterol-binding protein-like"/>
    <property type="match status" value="1"/>
</dbReference>
<evidence type="ECO:0000256" key="5">
    <source>
        <dbReference type="RuleBase" id="RU003844"/>
    </source>
</evidence>
<dbReference type="GO" id="GO:0032934">
    <property type="term" value="F:sterol binding"/>
    <property type="evidence" value="ECO:0007669"/>
    <property type="project" value="TreeGrafter"/>
</dbReference>
<keyword evidence="4" id="KW-0446">Lipid-binding</keyword>